<dbReference type="EMBL" id="GG662767">
    <property type="protein sequence ID" value="EAR91926.2"/>
    <property type="molecule type" value="Genomic_DNA"/>
</dbReference>
<dbReference type="HOGENOM" id="CLU_311138_0_0_1"/>
<accession>Q234S7</accession>
<gene>
    <name evidence="1" type="ORF">TTHERM_00101220</name>
</gene>
<sequence>MNKIIQFQRIDNIISIVCSQFEVFNCNYNQFINLSEQNDTIYDLSVQIMGCNFKDSQALTGLLYLINQFKNLQQLKLIICFDNAIPTSQFQHLAKHINNLHKLRDLSLSLDTNVLDLEQKSAKYVKQYEEDLKVMFQQITQICNLELTINESNSNKNVDSAIQTTIFGDLDIYYLVLDIKDNNLNYKQQEKIYSNLYQLCQLKSLQISIANNEEPIYYQSIIKTLHQNKLIYLYMKLENCVINLNQPYVLESQQQLSIIQLKCVIKFKLCA</sequence>
<organism evidence="1 2">
    <name type="scientific">Tetrahymena thermophila (strain SB210)</name>
    <dbReference type="NCBI Taxonomy" id="312017"/>
    <lineage>
        <taxon>Eukaryota</taxon>
        <taxon>Sar</taxon>
        <taxon>Alveolata</taxon>
        <taxon>Ciliophora</taxon>
        <taxon>Intramacronucleata</taxon>
        <taxon>Oligohymenophorea</taxon>
        <taxon>Hymenostomatida</taxon>
        <taxon>Tetrahymenina</taxon>
        <taxon>Tetrahymenidae</taxon>
        <taxon>Tetrahymena</taxon>
    </lineage>
</organism>
<evidence type="ECO:0000313" key="1">
    <source>
        <dbReference type="EMBL" id="EAR91926.2"/>
    </source>
</evidence>
<protein>
    <recommendedName>
        <fullName evidence="3">Kinase domain protein</fullName>
    </recommendedName>
</protein>
<dbReference type="KEGG" id="tet:TTHERM_00101220"/>
<dbReference type="InParanoid" id="Q234S7"/>
<proteinExistence type="predicted"/>
<evidence type="ECO:0008006" key="3">
    <source>
        <dbReference type="Google" id="ProtNLM"/>
    </source>
</evidence>
<dbReference type="RefSeq" id="XP_001012171.2">
    <property type="nucleotide sequence ID" value="XM_001012171.2"/>
</dbReference>
<dbReference type="GeneID" id="7841185"/>
<reference evidence="2" key="1">
    <citation type="journal article" date="2006" name="PLoS Biol.">
        <title>Macronuclear genome sequence of the ciliate Tetrahymena thermophila, a model eukaryote.</title>
        <authorList>
            <person name="Eisen J.A."/>
            <person name="Coyne R.S."/>
            <person name="Wu M."/>
            <person name="Wu D."/>
            <person name="Thiagarajan M."/>
            <person name="Wortman J.R."/>
            <person name="Badger J.H."/>
            <person name="Ren Q."/>
            <person name="Amedeo P."/>
            <person name="Jones K.M."/>
            <person name="Tallon L.J."/>
            <person name="Delcher A.L."/>
            <person name="Salzberg S.L."/>
            <person name="Silva J.C."/>
            <person name="Haas B.J."/>
            <person name="Majoros W.H."/>
            <person name="Farzad M."/>
            <person name="Carlton J.M."/>
            <person name="Smith R.K. Jr."/>
            <person name="Garg J."/>
            <person name="Pearlman R.E."/>
            <person name="Karrer K.M."/>
            <person name="Sun L."/>
            <person name="Manning G."/>
            <person name="Elde N.C."/>
            <person name="Turkewitz A.P."/>
            <person name="Asai D.J."/>
            <person name="Wilkes D.E."/>
            <person name="Wang Y."/>
            <person name="Cai H."/>
            <person name="Collins K."/>
            <person name="Stewart B.A."/>
            <person name="Lee S.R."/>
            <person name="Wilamowska K."/>
            <person name="Weinberg Z."/>
            <person name="Ruzzo W.L."/>
            <person name="Wloga D."/>
            <person name="Gaertig J."/>
            <person name="Frankel J."/>
            <person name="Tsao C.-C."/>
            <person name="Gorovsky M.A."/>
            <person name="Keeling P.J."/>
            <person name="Waller R.F."/>
            <person name="Patron N.J."/>
            <person name="Cherry J.M."/>
            <person name="Stover N.A."/>
            <person name="Krieger C.J."/>
            <person name="del Toro C."/>
            <person name="Ryder H.F."/>
            <person name="Williamson S.C."/>
            <person name="Barbeau R.A."/>
            <person name="Hamilton E.P."/>
            <person name="Orias E."/>
        </authorList>
    </citation>
    <scope>NUCLEOTIDE SEQUENCE [LARGE SCALE GENOMIC DNA]</scope>
    <source>
        <strain evidence="2">SB210</strain>
    </source>
</reference>
<keyword evidence="2" id="KW-1185">Reference proteome</keyword>
<evidence type="ECO:0000313" key="2">
    <source>
        <dbReference type="Proteomes" id="UP000009168"/>
    </source>
</evidence>
<dbReference type="SUPFAM" id="SSF52047">
    <property type="entry name" value="RNI-like"/>
    <property type="match status" value="1"/>
</dbReference>
<dbReference type="Proteomes" id="UP000009168">
    <property type="component" value="Unassembled WGS sequence"/>
</dbReference>
<dbReference type="AlphaFoldDB" id="Q234S7"/>
<name>Q234S7_TETTS</name>